<reference evidence="1 2" key="1">
    <citation type="submission" date="2016-06" db="EMBL/GenBank/DDBJ databases">
        <authorList>
            <person name="Kjaerup R.B."/>
            <person name="Dalgaard T.S."/>
            <person name="Juul-Madsen H.R."/>
        </authorList>
    </citation>
    <scope>NUCLEOTIDE SEQUENCE [LARGE SCALE GENOMIC DNA]</scope>
    <source>
        <strain evidence="1 2">1245139.5</strain>
    </source>
</reference>
<dbReference type="Proteomes" id="UP000093629">
    <property type="component" value="Unassembled WGS sequence"/>
</dbReference>
<keyword evidence="2" id="KW-1185">Reference proteome</keyword>
<proteinExistence type="predicted"/>
<organism evidence="1 2">
    <name type="scientific">Mycobacterium asiaticum</name>
    <dbReference type="NCBI Taxonomy" id="1790"/>
    <lineage>
        <taxon>Bacteria</taxon>
        <taxon>Bacillati</taxon>
        <taxon>Actinomycetota</taxon>
        <taxon>Actinomycetes</taxon>
        <taxon>Mycobacteriales</taxon>
        <taxon>Mycobacteriaceae</taxon>
        <taxon>Mycobacterium</taxon>
    </lineage>
</organism>
<sequence length="99" mass="11417">MNWLTVHEFIRPVLNQVSDWPTLGTPAWCSLAHEDPRKWCALLDGSQHHALRLELNQQARAEASKGVSGAADWSKLSREMQQLRDFRDARPWAKRVVSR</sequence>
<name>A0A1A3MUF9_MYCAS</name>
<evidence type="ECO:0000313" key="1">
    <source>
        <dbReference type="EMBL" id="OBK12715.1"/>
    </source>
</evidence>
<dbReference type="AlphaFoldDB" id="A0A1A3MUF9"/>
<evidence type="ECO:0008006" key="3">
    <source>
        <dbReference type="Google" id="ProtNLM"/>
    </source>
</evidence>
<dbReference type="OrthoDB" id="4374214at2"/>
<dbReference type="EMBL" id="LZLQ01000124">
    <property type="protein sequence ID" value="OBK12715.1"/>
    <property type="molecule type" value="Genomic_DNA"/>
</dbReference>
<accession>A0A1A3MUF9</accession>
<dbReference type="InterPro" id="IPR024384">
    <property type="entry name" value="DUF2742"/>
</dbReference>
<comment type="caution">
    <text evidence="1">The sequence shown here is derived from an EMBL/GenBank/DDBJ whole genome shotgun (WGS) entry which is preliminary data.</text>
</comment>
<protein>
    <recommendedName>
        <fullName evidence="3">DUF2742 domain-containing protein</fullName>
    </recommendedName>
</protein>
<dbReference type="RefSeq" id="WP_065160419.1">
    <property type="nucleotide sequence ID" value="NZ_LZLQ01000124.1"/>
</dbReference>
<dbReference type="Pfam" id="PF10888">
    <property type="entry name" value="DUF2742"/>
    <property type="match status" value="1"/>
</dbReference>
<evidence type="ECO:0000313" key="2">
    <source>
        <dbReference type="Proteomes" id="UP000093629"/>
    </source>
</evidence>
<gene>
    <name evidence="1" type="ORF">A5636_11275</name>
</gene>